<dbReference type="Gene3D" id="2.60.40.10">
    <property type="entry name" value="Immunoglobulins"/>
    <property type="match status" value="3"/>
</dbReference>
<feature type="compositionally biased region" description="Pro residues" evidence="9">
    <location>
        <begin position="656"/>
        <end position="670"/>
    </location>
</feature>
<reference evidence="13" key="1">
    <citation type="submission" date="2021-01" db="EMBL/GenBank/DDBJ databases">
        <title>A chromosome-scale assembly of European eel, Anguilla anguilla.</title>
        <authorList>
            <person name="Henkel C."/>
            <person name="Jong-Raadsen S.A."/>
            <person name="Dufour S."/>
            <person name="Weltzien F.-A."/>
            <person name="Palstra A.P."/>
            <person name="Pelster B."/>
            <person name="Spaink H.P."/>
            <person name="Van Den Thillart G.E."/>
            <person name="Jansen H."/>
            <person name="Zahm M."/>
            <person name="Klopp C."/>
            <person name="Cedric C."/>
            <person name="Louis A."/>
            <person name="Berthelot C."/>
            <person name="Parey E."/>
            <person name="Roest Crollius H."/>
            <person name="Montfort J."/>
            <person name="Robinson-Rechavi M."/>
            <person name="Bucao C."/>
            <person name="Bouchez O."/>
            <person name="Gislard M."/>
            <person name="Lluch J."/>
            <person name="Milhes M."/>
            <person name="Lampietro C."/>
            <person name="Lopez Roques C."/>
            <person name="Donnadieu C."/>
            <person name="Braasch I."/>
            <person name="Desvignes T."/>
            <person name="Postlethwait J."/>
            <person name="Bobe J."/>
            <person name="Guiguen Y."/>
            <person name="Dirks R."/>
        </authorList>
    </citation>
    <scope>NUCLEOTIDE SEQUENCE</scope>
    <source>
        <strain evidence="13">Tag_6206</strain>
        <tissue evidence="13">Liver</tissue>
    </source>
</reference>
<dbReference type="SUPFAM" id="SSF49265">
    <property type="entry name" value="Fibronectin type III"/>
    <property type="match status" value="3"/>
</dbReference>
<organism evidence="13 14">
    <name type="scientific">Anguilla anguilla</name>
    <name type="common">European freshwater eel</name>
    <name type="synonym">Muraena anguilla</name>
    <dbReference type="NCBI Taxonomy" id="7936"/>
    <lineage>
        <taxon>Eukaryota</taxon>
        <taxon>Metazoa</taxon>
        <taxon>Chordata</taxon>
        <taxon>Craniata</taxon>
        <taxon>Vertebrata</taxon>
        <taxon>Euteleostomi</taxon>
        <taxon>Actinopterygii</taxon>
        <taxon>Neopterygii</taxon>
        <taxon>Teleostei</taxon>
        <taxon>Anguilliformes</taxon>
        <taxon>Anguillidae</taxon>
        <taxon>Anguilla</taxon>
    </lineage>
</organism>
<comment type="caution">
    <text evidence="13">The sequence shown here is derived from an EMBL/GenBank/DDBJ whole genome shotgun (WGS) entry which is preliminary data.</text>
</comment>
<feature type="region of interest" description="Disordered" evidence="9">
    <location>
        <begin position="642"/>
        <end position="699"/>
    </location>
</feature>
<feature type="domain" description="Fibronectin type-III" evidence="12">
    <location>
        <begin position="258"/>
        <end position="405"/>
    </location>
</feature>
<keyword evidence="2 10" id="KW-0812">Transmembrane</keyword>
<dbReference type="EMBL" id="JAFIRN010000017">
    <property type="protein sequence ID" value="KAG5832521.1"/>
    <property type="molecule type" value="Genomic_DNA"/>
</dbReference>
<dbReference type="InterPro" id="IPR036116">
    <property type="entry name" value="FN3_sf"/>
</dbReference>
<dbReference type="InterPro" id="IPR013783">
    <property type="entry name" value="Ig-like_fold"/>
</dbReference>
<evidence type="ECO:0000259" key="12">
    <source>
        <dbReference type="SMART" id="SM00060"/>
    </source>
</evidence>
<sequence length="716" mass="78686">MLLPWALSLSTVFLVPACGTPRCAVHNGISDTNTLYAASALESLRCLNDYLSHIRCSWTESMQMHSQAPLSLYHWNNVDRESPCLPYRHPDQLPDGRLTVHCRYNTTGFAMGARDAFFFKTPCPPALTKTVSPLQHVRLGPPRNLSQRAVEGGGAVLKWQDPRTPPPRANAPPSATKSATEGAAARTGRAGRNRRRINKDAGNPPNTVQEVEVSELELRFEAGSLAADCEYEAKVRVREDKGLWSEWSPLVEWKTENVPGPSNLQCVFDGQMEVHCSWEVKRELAEVITYRLSYRLNQSLPAQWCSMSSPPNAQHSRDPVLRFSCSFSVSEPEQQLQVELLPTYNHQGDPVSQTRSTFSTRSGGGEDDVSQLYRERPLFRHAQGSLLPSTHYAAQVRAWAIPRTSYTGPPSEWTQQIEWTTHPAPWSISTLIYIPIAVLVGIIFISLYFTLPACRRRIVLWKVSVPTPIKSKVLEEIMKRTPSTKPTLQKEIEKTLICSVQVLGKVNESCYLEDCSQPQKLAKGNSPGPCWETAPKTALLGSPGPPDSPQEASLSFSGPYILCPDCSLPEASEAEGQTSQGHFLFDTPILSQLPPPSLCQSMVGYVGIPAPEDDPCKDLAPGSSQELGPVWDGYVADPNELMGDPRPKSSPGFPDCDPPAYTPTPVPFPGGPAEFEGRGAAYPPSGVPGYPAGRQGLGLSDRRCDVTDYVRLSETL</sequence>
<feature type="domain" description="Fibronectin type-III" evidence="12">
    <location>
        <begin position="139"/>
        <end position="244"/>
    </location>
</feature>
<evidence type="ECO:0000256" key="5">
    <source>
        <dbReference type="ARBA" id="ARBA00023136"/>
    </source>
</evidence>
<keyword evidence="7" id="KW-0675">Receptor</keyword>
<dbReference type="PANTHER" id="PTHR23037:SF35">
    <property type="entry name" value="FIBRONECTIN TYPE-III DOMAIN-CONTAINING PROTEIN"/>
    <property type="match status" value="1"/>
</dbReference>
<accession>A0A9D3LLJ9</accession>
<feature type="region of interest" description="Disordered" evidence="9">
    <location>
        <begin position="156"/>
        <end position="207"/>
    </location>
</feature>
<evidence type="ECO:0000256" key="10">
    <source>
        <dbReference type="SAM" id="Phobius"/>
    </source>
</evidence>
<evidence type="ECO:0000256" key="4">
    <source>
        <dbReference type="ARBA" id="ARBA00022989"/>
    </source>
</evidence>
<evidence type="ECO:0000313" key="13">
    <source>
        <dbReference type="EMBL" id="KAG5832521.1"/>
    </source>
</evidence>
<dbReference type="SMART" id="SM00060">
    <property type="entry name" value="FN3"/>
    <property type="match status" value="2"/>
</dbReference>
<protein>
    <recommendedName>
        <fullName evidence="12">Fibronectin type-III domain-containing protein</fullName>
    </recommendedName>
</protein>
<keyword evidence="14" id="KW-1185">Reference proteome</keyword>
<feature type="compositionally biased region" description="Low complexity" evidence="9">
    <location>
        <begin position="171"/>
        <end position="188"/>
    </location>
</feature>
<evidence type="ECO:0000256" key="7">
    <source>
        <dbReference type="ARBA" id="ARBA00023170"/>
    </source>
</evidence>
<name>A0A9D3LLJ9_ANGAN</name>
<proteinExistence type="predicted"/>
<feature type="chain" id="PRO_5039635547" description="Fibronectin type-III domain-containing protein" evidence="11">
    <location>
        <begin position="20"/>
        <end position="716"/>
    </location>
</feature>
<dbReference type="AlphaFoldDB" id="A0A9D3LLJ9"/>
<evidence type="ECO:0000256" key="3">
    <source>
        <dbReference type="ARBA" id="ARBA00022729"/>
    </source>
</evidence>
<feature type="compositionally biased region" description="Polar residues" evidence="9">
    <location>
        <begin position="349"/>
        <end position="361"/>
    </location>
</feature>
<dbReference type="PANTHER" id="PTHR23037">
    <property type="entry name" value="CYTOKINE RECEPTOR"/>
    <property type="match status" value="1"/>
</dbReference>
<evidence type="ECO:0000256" key="2">
    <source>
        <dbReference type="ARBA" id="ARBA00022692"/>
    </source>
</evidence>
<evidence type="ECO:0000256" key="8">
    <source>
        <dbReference type="ARBA" id="ARBA00023180"/>
    </source>
</evidence>
<dbReference type="Pfam" id="PF21460">
    <property type="entry name" value="IL3Rb_N"/>
    <property type="match status" value="1"/>
</dbReference>
<dbReference type="InterPro" id="IPR003961">
    <property type="entry name" value="FN3_dom"/>
</dbReference>
<dbReference type="InterPro" id="IPR048668">
    <property type="entry name" value="IL3RB_N"/>
</dbReference>
<keyword evidence="5 10" id="KW-0472">Membrane</keyword>
<dbReference type="GO" id="GO:0004896">
    <property type="term" value="F:cytokine receptor activity"/>
    <property type="evidence" value="ECO:0007669"/>
    <property type="project" value="TreeGrafter"/>
</dbReference>
<evidence type="ECO:0000256" key="9">
    <source>
        <dbReference type="SAM" id="MobiDB-lite"/>
    </source>
</evidence>
<keyword evidence="4 10" id="KW-1133">Transmembrane helix</keyword>
<comment type="subcellular location">
    <subcellularLocation>
        <location evidence="1">Membrane</location>
        <topology evidence="1">Single-pass type I membrane protein</topology>
    </subcellularLocation>
</comment>
<keyword evidence="3 11" id="KW-0732">Signal</keyword>
<gene>
    <name evidence="13" type="ORF">ANANG_G00292030</name>
</gene>
<dbReference type="Proteomes" id="UP001044222">
    <property type="component" value="Chromosome 17"/>
</dbReference>
<feature type="signal peptide" evidence="11">
    <location>
        <begin position="1"/>
        <end position="19"/>
    </location>
</feature>
<evidence type="ECO:0000256" key="11">
    <source>
        <dbReference type="SAM" id="SignalP"/>
    </source>
</evidence>
<evidence type="ECO:0000256" key="1">
    <source>
        <dbReference type="ARBA" id="ARBA00004479"/>
    </source>
</evidence>
<keyword evidence="6" id="KW-1015">Disulfide bond</keyword>
<feature type="transmembrane region" description="Helical" evidence="10">
    <location>
        <begin position="431"/>
        <end position="451"/>
    </location>
</feature>
<feature type="region of interest" description="Disordered" evidence="9">
    <location>
        <begin position="349"/>
        <end position="368"/>
    </location>
</feature>
<keyword evidence="8" id="KW-0325">Glycoprotein</keyword>
<dbReference type="GO" id="GO:0009897">
    <property type="term" value="C:external side of plasma membrane"/>
    <property type="evidence" value="ECO:0007669"/>
    <property type="project" value="TreeGrafter"/>
</dbReference>
<evidence type="ECO:0000313" key="14">
    <source>
        <dbReference type="Proteomes" id="UP001044222"/>
    </source>
</evidence>
<evidence type="ECO:0000256" key="6">
    <source>
        <dbReference type="ARBA" id="ARBA00023157"/>
    </source>
</evidence>